<dbReference type="RefSeq" id="WP_104419713.1">
    <property type="nucleotide sequence ID" value="NZ_PTJC01000006.1"/>
</dbReference>
<keyword evidence="5" id="KW-1185">Reference proteome</keyword>
<dbReference type="Pfam" id="PF07883">
    <property type="entry name" value="Cupin_2"/>
    <property type="match status" value="1"/>
</dbReference>
<evidence type="ECO:0000313" key="5">
    <source>
        <dbReference type="Proteomes" id="UP000237662"/>
    </source>
</evidence>
<evidence type="ECO:0000313" key="4">
    <source>
        <dbReference type="EMBL" id="PPK85202.1"/>
    </source>
</evidence>
<dbReference type="GO" id="GO:0046872">
    <property type="term" value="F:metal ion binding"/>
    <property type="evidence" value="ECO:0007669"/>
    <property type="project" value="UniProtKB-KW"/>
</dbReference>
<dbReference type="AlphaFoldDB" id="A0A2S6I201"/>
<evidence type="ECO:0000256" key="2">
    <source>
        <dbReference type="SAM" id="SignalP"/>
    </source>
</evidence>
<dbReference type="InterPro" id="IPR011051">
    <property type="entry name" value="RmlC_Cupin_sf"/>
</dbReference>
<feature type="chain" id="PRO_5015496896" evidence="2">
    <location>
        <begin position="19"/>
        <end position="376"/>
    </location>
</feature>
<protein>
    <submittedName>
        <fullName evidence="4">Cupin domain-containing protein</fullName>
    </submittedName>
</protein>
<reference evidence="4 5" key="1">
    <citation type="submission" date="2018-02" db="EMBL/GenBank/DDBJ databases">
        <title>Genomic Encyclopedia of Archaeal and Bacterial Type Strains, Phase II (KMG-II): from individual species to whole genera.</title>
        <authorList>
            <person name="Goeker M."/>
        </authorList>
    </citation>
    <scope>NUCLEOTIDE SEQUENCE [LARGE SCALE GENOMIC DNA]</scope>
    <source>
        <strain evidence="4 5">DSM 29526</strain>
    </source>
</reference>
<keyword evidence="2" id="KW-0732">Signal</keyword>
<dbReference type="Proteomes" id="UP000237662">
    <property type="component" value="Unassembled WGS sequence"/>
</dbReference>
<dbReference type="Gene3D" id="2.60.120.10">
    <property type="entry name" value="Jelly Rolls"/>
    <property type="match status" value="1"/>
</dbReference>
<dbReference type="PANTHER" id="PTHR35848:SF6">
    <property type="entry name" value="CUPIN TYPE-2 DOMAIN-CONTAINING PROTEIN"/>
    <property type="match status" value="1"/>
</dbReference>
<dbReference type="CDD" id="cd02209">
    <property type="entry name" value="cupin_XRE_C"/>
    <property type="match status" value="1"/>
</dbReference>
<gene>
    <name evidence="4" type="ORF">CLV84_2094</name>
</gene>
<accession>A0A2S6I201</accession>
<dbReference type="InterPro" id="IPR014710">
    <property type="entry name" value="RmlC-like_jellyroll"/>
</dbReference>
<organism evidence="4 5">
    <name type="scientific">Neolewinella xylanilytica</name>
    <dbReference type="NCBI Taxonomy" id="1514080"/>
    <lineage>
        <taxon>Bacteria</taxon>
        <taxon>Pseudomonadati</taxon>
        <taxon>Bacteroidota</taxon>
        <taxon>Saprospiria</taxon>
        <taxon>Saprospirales</taxon>
        <taxon>Lewinellaceae</taxon>
        <taxon>Neolewinella</taxon>
    </lineage>
</organism>
<evidence type="ECO:0000256" key="1">
    <source>
        <dbReference type="ARBA" id="ARBA00022723"/>
    </source>
</evidence>
<feature type="domain" description="Cupin type-2" evidence="3">
    <location>
        <begin position="302"/>
        <end position="366"/>
    </location>
</feature>
<keyword evidence="1" id="KW-0479">Metal-binding</keyword>
<dbReference type="InterPro" id="IPR051610">
    <property type="entry name" value="GPI/OXD"/>
</dbReference>
<dbReference type="EMBL" id="PTJC01000006">
    <property type="protein sequence ID" value="PPK85202.1"/>
    <property type="molecule type" value="Genomic_DNA"/>
</dbReference>
<proteinExistence type="predicted"/>
<name>A0A2S6I201_9BACT</name>
<comment type="caution">
    <text evidence="4">The sequence shown here is derived from an EMBL/GenBank/DDBJ whole genome shotgun (WGS) entry which is preliminary data.</text>
</comment>
<feature type="signal peptide" evidence="2">
    <location>
        <begin position="1"/>
        <end position="18"/>
    </location>
</feature>
<evidence type="ECO:0000259" key="3">
    <source>
        <dbReference type="Pfam" id="PF07883"/>
    </source>
</evidence>
<dbReference type="InterPro" id="IPR013096">
    <property type="entry name" value="Cupin_2"/>
</dbReference>
<dbReference type="PANTHER" id="PTHR35848">
    <property type="entry name" value="OXALATE-BINDING PROTEIN"/>
    <property type="match status" value="1"/>
</dbReference>
<dbReference type="OrthoDB" id="1413132at2"/>
<dbReference type="SUPFAM" id="SSF51182">
    <property type="entry name" value="RmlC-like cupins"/>
    <property type="match status" value="1"/>
</dbReference>
<sequence length="376" mass="41134">MYRYLLPIFFLLTLPVVAQQASPNGRYYENLPHGKVLRDVAGARAVYLPAGRDTLHSIVILTTPERLLDSIGGVYLPWILDNLIAQGAIRATAAVLRSDPDTSDRNRILAEINRMGVPVAATARWEPVPTAKTTAAMLAALLAGEQHLPEHVDGGSYPFPENTEDAVLYAGPTAHFPDLVMERWDLAIEAAPTLVNSADREQIFILREGNGTVEVGDSSWSLTPESVLLLAAGDSAMVRSTGEAALVAYRMHYPNSGPVGSGASFVVPYKTLTFQPHDRGGQWKYFERSTPTCPYYEMHKTQLNPGIKSHEPHVHAAAEIVIMIEGTTEMEIGDHRYTGQAGDVYYLPSQVPHAIRNTGESSGTYLAFQWDSQSGH</sequence>